<evidence type="ECO:0000313" key="4">
    <source>
        <dbReference type="Proteomes" id="UP000516093"/>
    </source>
</evidence>
<keyword evidence="2" id="KW-0732">Signal</keyword>
<evidence type="ECO:0000313" key="3">
    <source>
        <dbReference type="EMBL" id="QNP52786.1"/>
    </source>
</evidence>
<organism evidence="3 4">
    <name type="scientific">Hymenobacter qilianensis</name>
    <dbReference type="NCBI Taxonomy" id="1385715"/>
    <lineage>
        <taxon>Bacteria</taxon>
        <taxon>Pseudomonadati</taxon>
        <taxon>Bacteroidota</taxon>
        <taxon>Cytophagia</taxon>
        <taxon>Cytophagales</taxon>
        <taxon>Hymenobacteraceae</taxon>
        <taxon>Hymenobacter</taxon>
    </lineage>
</organism>
<dbReference type="Gene3D" id="2.60.450.20">
    <property type="match status" value="1"/>
</dbReference>
<protein>
    <recommendedName>
        <fullName evidence="5">Lipoprotein</fullName>
    </recommendedName>
</protein>
<sequence>MKKTLLLFSCAGALALASCSQEKAAETTTTTTTTTQTVTTPAASRTRANRIATRMATDLKITDTTVVARAEDIYFERSRRLAELEAQYATDTTGMYAAMQTINTETDTQFKTVFSDPAQYDAYVANRMNYAEEMYVDEAPVASASDVDQGVTKVEADGDTKTKYADGTKVKTESDGEMKIKAADGSKMKAESDGEMKMKANDSKLKVDDDGETKMKEE</sequence>
<evidence type="ECO:0008006" key="5">
    <source>
        <dbReference type="Google" id="ProtNLM"/>
    </source>
</evidence>
<dbReference type="AlphaFoldDB" id="A0A7H0GWX0"/>
<gene>
    <name evidence="3" type="ORF">H9L05_03340</name>
</gene>
<evidence type="ECO:0000256" key="1">
    <source>
        <dbReference type="SAM" id="MobiDB-lite"/>
    </source>
</evidence>
<feature type="region of interest" description="Disordered" evidence="1">
    <location>
        <begin position="165"/>
        <end position="218"/>
    </location>
</feature>
<feature type="signal peptide" evidence="2">
    <location>
        <begin position="1"/>
        <end position="24"/>
    </location>
</feature>
<reference evidence="3 4" key="1">
    <citation type="submission" date="2020-08" db="EMBL/GenBank/DDBJ databases">
        <title>Genome sequence of Hymenobacter qilianensis JCM 19763T.</title>
        <authorList>
            <person name="Hyun D.-W."/>
            <person name="Bae J.-W."/>
        </authorList>
    </citation>
    <scope>NUCLEOTIDE SEQUENCE [LARGE SCALE GENOMIC DNA]</scope>
    <source>
        <strain evidence="3 4">JCM 19763</strain>
    </source>
</reference>
<feature type="compositionally biased region" description="Low complexity" evidence="1">
    <location>
        <begin position="27"/>
        <end position="40"/>
    </location>
</feature>
<proteinExistence type="predicted"/>
<dbReference type="KEGG" id="hqi:H9L05_03340"/>
<feature type="region of interest" description="Disordered" evidence="1">
    <location>
        <begin position="25"/>
        <end position="46"/>
    </location>
</feature>
<keyword evidence="4" id="KW-1185">Reference proteome</keyword>
<dbReference type="RefSeq" id="WP_187733024.1">
    <property type="nucleotide sequence ID" value="NZ_BMFN01000002.1"/>
</dbReference>
<feature type="chain" id="PRO_5029008244" description="Lipoprotein" evidence="2">
    <location>
        <begin position="25"/>
        <end position="218"/>
    </location>
</feature>
<dbReference type="PROSITE" id="PS51257">
    <property type="entry name" value="PROKAR_LIPOPROTEIN"/>
    <property type="match status" value="1"/>
</dbReference>
<dbReference type="EMBL" id="CP060784">
    <property type="protein sequence ID" value="QNP52786.1"/>
    <property type="molecule type" value="Genomic_DNA"/>
</dbReference>
<name>A0A7H0GWX0_9BACT</name>
<evidence type="ECO:0000256" key="2">
    <source>
        <dbReference type="SAM" id="SignalP"/>
    </source>
</evidence>
<dbReference type="Proteomes" id="UP000516093">
    <property type="component" value="Chromosome"/>
</dbReference>
<dbReference type="InterPro" id="IPR047002">
    <property type="entry name" value="Tcp10_C_sf"/>
</dbReference>
<accession>A0A7H0GWX0</accession>